<gene>
    <name evidence="2" type="ORF">DR999_PMT16829</name>
</gene>
<dbReference type="GO" id="GO:0015643">
    <property type="term" value="F:toxic substance binding"/>
    <property type="evidence" value="ECO:0007669"/>
    <property type="project" value="InterPro"/>
</dbReference>
<dbReference type="Proteomes" id="UP000297703">
    <property type="component" value="Unassembled WGS sequence"/>
</dbReference>
<keyword evidence="1" id="KW-1133">Transmembrane helix</keyword>
<dbReference type="STRING" id="55544.A0A4D9DXL3"/>
<organism evidence="2 3">
    <name type="scientific">Platysternon megacephalum</name>
    <name type="common">big-headed turtle</name>
    <dbReference type="NCBI Taxonomy" id="55544"/>
    <lineage>
        <taxon>Eukaryota</taxon>
        <taxon>Metazoa</taxon>
        <taxon>Chordata</taxon>
        <taxon>Craniata</taxon>
        <taxon>Vertebrata</taxon>
        <taxon>Euteleostomi</taxon>
        <taxon>Archelosauria</taxon>
        <taxon>Testudinata</taxon>
        <taxon>Testudines</taxon>
        <taxon>Cryptodira</taxon>
        <taxon>Durocryptodira</taxon>
        <taxon>Testudinoidea</taxon>
        <taxon>Platysternidae</taxon>
        <taxon>Platysternon</taxon>
    </lineage>
</organism>
<reference evidence="2 3" key="2">
    <citation type="submission" date="2019-04" db="EMBL/GenBank/DDBJ databases">
        <title>The genome sequence of big-headed turtle.</title>
        <authorList>
            <person name="Gong S."/>
        </authorList>
    </citation>
    <scope>NUCLEOTIDE SEQUENCE [LARGE SCALE GENOMIC DNA]</scope>
    <source>
        <strain evidence="2">DO16091913</strain>
        <tissue evidence="2">Muscle</tissue>
    </source>
</reference>
<dbReference type="InterPro" id="IPR040416">
    <property type="entry name" value="TMEM181"/>
</dbReference>
<reference evidence="2 3" key="1">
    <citation type="submission" date="2019-04" db="EMBL/GenBank/DDBJ databases">
        <title>Draft genome of the big-headed turtle Platysternon megacephalum.</title>
        <authorList>
            <person name="Gong S."/>
        </authorList>
    </citation>
    <scope>NUCLEOTIDE SEQUENCE [LARGE SCALE GENOMIC DNA]</scope>
    <source>
        <strain evidence="2">DO16091913</strain>
        <tissue evidence="2">Muscle</tissue>
    </source>
</reference>
<dbReference type="OrthoDB" id="28186at2759"/>
<dbReference type="AlphaFoldDB" id="A0A4D9DXL3"/>
<keyword evidence="1" id="KW-0812">Transmembrane</keyword>
<evidence type="ECO:0000313" key="3">
    <source>
        <dbReference type="Proteomes" id="UP000297703"/>
    </source>
</evidence>
<name>A0A4D9DXL3_9SAUR</name>
<dbReference type="PANTHER" id="PTHR31918">
    <property type="entry name" value="TRANSMEMBRANE PROTEIN 181"/>
    <property type="match status" value="1"/>
</dbReference>
<dbReference type="EMBL" id="QXTE01000244">
    <property type="protein sequence ID" value="TFK01018.1"/>
    <property type="molecule type" value="Genomic_DNA"/>
</dbReference>
<dbReference type="PANTHER" id="PTHR31918:SF1">
    <property type="entry name" value="TRANSMEMBRANE PROTEIN 181"/>
    <property type="match status" value="1"/>
</dbReference>
<comment type="caution">
    <text evidence="2">The sequence shown here is derived from an EMBL/GenBank/DDBJ whole genome shotgun (WGS) entry which is preliminary data.</text>
</comment>
<feature type="transmembrane region" description="Helical" evidence="1">
    <location>
        <begin position="31"/>
        <end position="49"/>
    </location>
</feature>
<sequence>MKTSHSDLFNVLNQRGQDEIGELAVKLLAEFLSFYGLLNFYLYTLAFVYSPSKNALYESQLKDNPAFSMLNDSDDDVIYGSDYEEMPLQNGQAIRAKYKEESDSD</sequence>
<accession>A0A4D9DXL3</accession>
<keyword evidence="3" id="KW-1185">Reference proteome</keyword>
<protein>
    <submittedName>
        <fullName evidence="2">Coiled-coil domain-containing protein 86</fullName>
    </submittedName>
</protein>
<keyword evidence="1" id="KW-0472">Membrane</keyword>
<evidence type="ECO:0000313" key="2">
    <source>
        <dbReference type="EMBL" id="TFK01018.1"/>
    </source>
</evidence>
<evidence type="ECO:0000256" key="1">
    <source>
        <dbReference type="SAM" id="Phobius"/>
    </source>
</evidence>
<proteinExistence type="predicted"/>